<dbReference type="AlphaFoldDB" id="A0A9P7RQZ2"/>
<reference evidence="6" key="1">
    <citation type="journal article" date="2021" name="Genome Biol. Evol.">
        <title>The assembled and annotated genome of the fairy-ring fungus Marasmius oreades.</title>
        <authorList>
            <person name="Hiltunen M."/>
            <person name="Ament-Velasquez S.L."/>
            <person name="Johannesson H."/>
        </authorList>
    </citation>
    <scope>NUCLEOTIDE SEQUENCE</scope>
    <source>
        <strain evidence="6">03SP1</strain>
    </source>
</reference>
<dbReference type="Pfam" id="PF06870">
    <property type="entry name" value="RNA_pol_I_A49"/>
    <property type="match status" value="1"/>
</dbReference>
<sequence length="426" mass="47079">MASTTVSRKRKRADYPERDILGFKVAESSKPSALGPVLVSFPAVKAPESTTFKCYAEDGKADSPKIIVGETPEVEFESNTGESKQVASSGCHYLLAVHDPRTSSLRIIPTAKTPHILGRRVKKLKSLPTGAVPQPLQYREARTTLGETFGTKKAKAAIRAEERNRVDVAAMQGVMQHVMDGIHKGAEGLLTAEEVKEVEDANRLIPQFDDTTADPAEVYPLHSIVPESEWRVIDTSNLEAVSAKDKNMLLPSAHPVWIQNHVKALDGLNAKSTKKRWKMVYYVSALFTLRRIVGKNRMDKQAIHQKMKGVPTLIVDGIISRFTETSRDSDSHSLTSGMETKLLSYMLALCLHADDFMLNPELIARDLSLPTPRVQGLLKNLGCKIKKPTDRELANAGLGRSMKDVKMALLTAPVEFPKVAPKKQRR</sequence>
<protein>
    <recommendedName>
        <fullName evidence="8">DNA-directed RNA polymerase I subunit RPA49</fullName>
    </recommendedName>
</protein>
<gene>
    <name evidence="6" type="ORF">E1B28_013633</name>
</gene>
<evidence type="ECO:0000256" key="5">
    <source>
        <dbReference type="ARBA" id="ARBA00023242"/>
    </source>
</evidence>
<evidence type="ECO:0000256" key="1">
    <source>
        <dbReference type="ARBA" id="ARBA00004604"/>
    </source>
</evidence>
<dbReference type="EMBL" id="CM032189">
    <property type="protein sequence ID" value="KAG7087685.1"/>
    <property type="molecule type" value="Genomic_DNA"/>
</dbReference>
<dbReference type="GeneID" id="66082708"/>
<dbReference type="GO" id="GO:0000428">
    <property type="term" value="C:DNA-directed RNA polymerase complex"/>
    <property type="evidence" value="ECO:0007669"/>
    <property type="project" value="UniProtKB-KW"/>
</dbReference>
<dbReference type="GO" id="GO:0005730">
    <property type="term" value="C:nucleolus"/>
    <property type="evidence" value="ECO:0007669"/>
    <property type="project" value="UniProtKB-SubCell"/>
</dbReference>
<dbReference type="GO" id="GO:0003677">
    <property type="term" value="F:DNA binding"/>
    <property type="evidence" value="ECO:0007669"/>
    <property type="project" value="InterPro"/>
</dbReference>
<evidence type="ECO:0000256" key="3">
    <source>
        <dbReference type="ARBA" id="ARBA00022478"/>
    </source>
</evidence>
<keyword evidence="4" id="KW-0804">Transcription</keyword>
<evidence type="ECO:0008006" key="8">
    <source>
        <dbReference type="Google" id="ProtNLM"/>
    </source>
</evidence>
<keyword evidence="7" id="KW-1185">Reference proteome</keyword>
<dbReference type="KEGG" id="more:E1B28_013633"/>
<name>A0A9P7RQZ2_9AGAR</name>
<dbReference type="Proteomes" id="UP001049176">
    <property type="component" value="Chromosome 9"/>
</dbReference>
<dbReference type="OrthoDB" id="532500at2759"/>
<keyword evidence="3" id="KW-0240">DNA-directed RNA polymerase</keyword>
<comment type="similarity">
    <text evidence="2">Belongs to the eukaryotic RPA49/POLR1E RNA polymerase subunit family.</text>
</comment>
<evidence type="ECO:0000256" key="4">
    <source>
        <dbReference type="ARBA" id="ARBA00023163"/>
    </source>
</evidence>
<dbReference type="PANTHER" id="PTHR14440">
    <property type="entry name" value="DNA-DIRECTED RNA POLYMERASE I SUBUNIT RPA49"/>
    <property type="match status" value="1"/>
</dbReference>
<dbReference type="InterPro" id="IPR009668">
    <property type="entry name" value="RNA_pol-assoc_fac_A49-like"/>
</dbReference>
<organism evidence="6 7">
    <name type="scientific">Marasmius oreades</name>
    <name type="common">fairy-ring Marasmius</name>
    <dbReference type="NCBI Taxonomy" id="181124"/>
    <lineage>
        <taxon>Eukaryota</taxon>
        <taxon>Fungi</taxon>
        <taxon>Dikarya</taxon>
        <taxon>Basidiomycota</taxon>
        <taxon>Agaricomycotina</taxon>
        <taxon>Agaricomycetes</taxon>
        <taxon>Agaricomycetidae</taxon>
        <taxon>Agaricales</taxon>
        <taxon>Marasmiineae</taxon>
        <taxon>Marasmiaceae</taxon>
        <taxon>Marasmius</taxon>
    </lineage>
</organism>
<dbReference type="RefSeq" id="XP_043004156.1">
    <property type="nucleotide sequence ID" value="XM_043158801.1"/>
</dbReference>
<proteinExistence type="inferred from homology"/>
<comment type="caution">
    <text evidence="6">The sequence shown here is derived from an EMBL/GenBank/DDBJ whole genome shotgun (WGS) entry which is preliminary data.</text>
</comment>
<evidence type="ECO:0000313" key="6">
    <source>
        <dbReference type="EMBL" id="KAG7087685.1"/>
    </source>
</evidence>
<comment type="subcellular location">
    <subcellularLocation>
        <location evidence="1">Nucleus</location>
        <location evidence="1">Nucleolus</location>
    </subcellularLocation>
</comment>
<evidence type="ECO:0000256" key="2">
    <source>
        <dbReference type="ARBA" id="ARBA00009430"/>
    </source>
</evidence>
<dbReference type="GO" id="GO:0006351">
    <property type="term" value="P:DNA-templated transcription"/>
    <property type="evidence" value="ECO:0007669"/>
    <property type="project" value="InterPro"/>
</dbReference>
<evidence type="ECO:0000313" key="7">
    <source>
        <dbReference type="Proteomes" id="UP001049176"/>
    </source>
</evidence>
<accession>A0A9P7RQZ2</accession>
<keyword evidence="5" id="KW-0539">Nucleus</keyword>